<feature type="region of interest" description="Disordered" evidence="1">
    <location>
        <begin position="401"/>
        <end position="429"/>
    </location>
</feature>
<gene>
    <name evidence="3" type="primary">rbm33a</name>
</gene>
<feature type="compositionally biased region" description="Low complexity" evidence="1">
    <location>
        <begin position="63"/>
        <end position="81"/>
    </location>
</feature>
<reference evidence="4" key="1">
    <citation type="submission" date="2020-03" db="EMBL/GenBank/DDBJ databases">
        <title>Evolution of repeat sequences and sex chromosomes of tilapia species revealed by chromosome-level genomes.</title>
        <authorList>
            <person name="Xu L."/>
            <person name="Tao W."/>
            <person name="Wang D."/>
            <person name="Zhou Q."/>
        </authorList>
    </citation>
    <scope>NUCLEOTIDE SEQUENCE [LARGE SCALE GENOMIC DNA]</scope>
    <source>
        <strain evidence="4">Israel</strain>
    </source>
</reference>
<dbReference type="InterPro" id="IPR012677">
    <property type="entry name" value="Nucleotide-bd_a/b_plait_sf"/>
</dbReference>
<sequence>MMHHGQNPFHQQQGHGSPRQMNPRPLNPQQRHMSNRQRMNTPVSKQMQQRNSNLRELPVAPGNTNTNSARPATTPTSPAANIKPVARTTQGMRPGQNTQPMPDGGKGRGQAVAKTESQPEGAGRTVVRKEIPSTPSGVRPQDPDEDEETRQYRLKIEEQKRLREEILKRKEMRRQMQAGVRKKELLERLNAQAPSQGTSTTQAQPEQPNKQIPHPVPPAQQQQQQQQQPQQRPPPPEHKPQQQLQPQQQRQFPQRTQQSVNPTLKTGNQGNAIPPSSAAQTPAPRPNVKTRLQMVKGSIQQQQLAGPVKQPQQNQLQPVQQRRNSALQNVNRSGAPIQTVQVPQRNVPDTRSASPALAQAQGPKLGAKRTVMQRAKSTSFEGQQVPHKVRVVKLTGAVVVSGRGRGRGGGQMGRGRPMPTRQSQKTAGSERCTVSIEGLSSSTTDLQLKNLLRSIGPIKTFKMMPQQRKAIATFSSPQHATSFQMSFHRHMIDLSHIDVSLIDG</sequence>
<dbReference type="PANTHER" id="PTHR22014:SF2">
    <property type="entry name" value="RNA-BINDING PROTEIN 33"/>
    <property type="match status" value="1"/>
</dbReference>
<evidence type="ECO:0000259" key="2">
    <source>
        <dbReference type="SMART" id="SM00360"/>
    </source>
</evidence>
<feature type="compositionally biased region" description="Basic and acidic residues" evidence="1">
    <location>
        <begin position="149"/>
        <end position="169"/>
    </location>
</feature>
<dbReference type="InterPro" id="IPR035979">
    <property type="entry name" value="RBD_domain_sf"/>
</dbReference>
<feature type="compositionally biased region" description="Polar residues" evidence="1">
    <location>
        <begin position="87"/>
        <end position="100"/>
    </location>
</feature>
<dbReference type="PANTHER" id="PTHR22014">
    <property type="entry name" value="RNA-BINDING PROTEIN 33"/>
    <property type="match status" value="1"/>
</dbReference>
<evidence type="ECO:0000256" key="1">
    <source>
        <dbReference type="SAM" id="MobiDB-lite"/>
    </source>
</evidence>
<dbReference type="Ensembl" id="ENSOABT00000073382.1">
    <property type="protein sequence ID" value="ENSOABP00000063741.1"/>
    <property type="gene ID" value="ENSOABG00000017396.2"/>
</dbReference>
<reference evidence="3" key="3">
    <citation type="submission" date="2025-09" db="UniProtKB">
        <authorList>
            <consortium name="Ensembl"/>
        </authorList>
    </citation>
    <scope>IDENTIFICATION</scope>
</reference>
<name>A0AAZ1X6V7_OREAU</name>
<dbReference type="InterPro" id="IPR000504">
    <property type="entry name" value="RRM_dom"/>
</dbReference>
<reference evidence="3" key="2">
    <citation type="submission" date="2025-08" db="UniProtKB">
        <authorList>
            <consortium name="Ensembl"/>
        </authorList>
    </citation>
    <scope>IDENTIFICATION</scope>
</reference>
<evidence type="ECO:0000313" key="3">
    <source>
        <dbReference type="Ensembl" id="ENSOABP00000063741.1"/>
    </source>
</evidence>
<feature type="compositionally biased region" description="Polar residues" evidence="1">
    <location>
        <begin position="325"/>
        <end position="353"/>
    </location>
</feature>
<organism evidence="3 4">
    <name type="scientific">Oreochromis aureus</name>
    <name type="common">Israeli tilapia</name>
    <name type="synonym">Chromis aureus</name>
    <dbReference type="NCBI Taxonomy" id="47969"/>
    <lineage>
        <taxon>Eukaryota</taxon>
        <taxon>Metazoa</taxon>
        <taxon>Chordata</taxon>
        <taxon>Craniata</taxon>
        <taxon>Vertebrata</taxon>
        <taxon>Euteleostomi</taxon>
        <taxon>Actinopterygii</taxon>
        <taxon>Neopterygii</taxon>
        <taxon>Teleostei</taxon>
        <taxon>Neoteleostei</taxon>
        <taxon>Acanthomorphata</taxon>
        <taxon>Ovalentaria</taxon>
        <taxon>Cichlomorphae</taxon>
        <taxon>Cichliformes</taxon>
        <taxon>Cichlidae</taxon>
        <taxon>African cichlids</taxon>
        <taxon>Pseudocrenilabrinae</taxon>
        <taxon>Oreochromini</taxon>
        <taxon>Oreochromis</taxon>
    </lineage>
</organism>
<dbReference type="InterPro" id="IPR039878">
    <property type="entry name" value="RBM33"/>
</dbReference>
<dbReference type="Gene3D" id="3.30.70.330">
    <property type="match status" value="1"/>
</dbReference>
<feature type="compositionally biased region" description="Polar residues" evidence="1">
    <location>
        <begin position="259"/>
        <end position="271"/>
    </location>
</feature>
<dbReference type="SMART" id="SM00360">
    <property type="entry name" value="RRM"/>
    <property type="match status" value="1"/>
</dbReference>
<dbReference type="SUPFAM" id="SSF54928">
    <property type="entry name" value="RNA-binding domain, RBD"/>
    <property type="match status" value="1"/>
</dbReference>
<proteinExistence type="predicted"/>
<keyword evidence="4" id="KW-1185">Reference proteome</keyword>
<feature type="compositionally biased region" description="Polar residues" evidence="1">
    <location>
        <begin position="192"/>
        <end position="210"/>
    </location>
</feature>
<dbReference type="Proteomes" id="UP000472276">
    <property type="component" value="Unassembled WGS sequence"/>
</dbReference>
<feature type="compositionally biased region" description="Low complexity" evidence="1">
    <location>
        <begin position="241"/>
        <end position="258"/>
    </location>
</feature>
<protein>
    <recommendedName>
        <fullName evidence="2">RRM domain-containing protein</fullName>
    </recommendedName>
</protein>
<dbReference type="GO" id="GO:0003723">
    <property type="term" value="F:RNA binding"/>
    <property type="evidence" value="ECO:0007669"/>
    <property type="project" value="InterPro"/>
</dbReference>
<dbReference type="AlphaFoldDB" id="A0AAZ1X6V7"/>
<evidence type="ECO:0000313" key="4">
    <source>
        <dbReference type="Proteomes" id="UP000472276"/>
    </source>
</evidence>
<accession>A0AAZ1X6V7</accession>
<feature type="compositionally biased region" description="Low complexity" evidence="1">
    <location>
        <begin position="219"/>
        <end position="230"/>
    </location>
</feature>
<feature type="region of interest" description="Disordered" evidence="1">
    <location>
        <begin position="298"/>
        <end position="370"/>
    </location>
</feature>
<feature type="compositionally biased region" description="Polar residues" evidence="1">
    <location>
        <begin position="27"/>
        <end position="54"/>
    </location>
</feature>
<feature type="region of interest" description="Disordered" evidence="1">
    <location>
        <begin position="1"/>
        <end position="285"/>
    </location>
</feature>
<feature type="domain" description="RRM" evidence="2">
    <location>
        <begin position="433"/>
        <end position="500"/>
    </location>
</feature>
<feature type="compositionally biased region" description="Low complexity" evidence="1">
    <location>
        <begin position="310"/>
        <end position="324"/>
    </location>
</feature>